<feature type="region of interest" description="Disordered" evidence="3">
    <location>
        <begin position="290"/>
        <end position="310"/>
    </location>
</feature>
<dbReference type="EMBL" id="BMEQ01000034">
    <property type="protein sequence ID" value="GGG69322.1"/>
    <property type="molecule type" value="Genomic_DNA"/>
</dbReference>
<keyword evidence="5" id="KW-0326">Glycosidase</keyword>
<keyword evidence="5" id="KW-0378">Hydrolase</keyword>
<evidence type="ECO:0000259" key="4">
    <source>
        <dbReference type="SMART" id="SM00642"/>
    </source>
</evidence>
<protein>
    <submittedName>
        <fullName evidence="5">Glycosidase</fullName>
    </submittedName>
</protein>
<evidence type="ECO:0000313" key="6">
    <source>
        <dbReference type="Proteomes" id="UP000638848"/>
    </source>
</evidence>
<evidence type="ECO:0000313" key="5">
    <source>
        <dbReference type="EMBL" id="GGG69322.1"/>
    </source>
</evidence>
<dbReference type="GO" id="GO:0004556">
    <property type="term" value="F:alpha-amylase activity"/>
    <property type="evidence" value="ECO:0007669"/>
    <property type="project" value="TreeGrafter"/>
</dbReference>
<evidence type="ECO:0000256" key="2">
    <source>
        <dbReference type="ARBA" id="ARBA00023180"/>
    </source>
</evidence>
<dbReference type="PANTHER" id="PTHR10357">
    <property type="entry name" value="ALPHA-AMYLASE FAMILY MEMBER"/>
    <property type="match status" value="1"/>
</dbReference>
<keyword evidence="2" id="KW-0325">Glycoprotein</keyword>
<sequence>MDAVWMSPFYPSALADGGYDVDDYRDVDPRLGTLADFDEMSAALHAAGIRLIVDIVPNPSSDRHAWFQEALASPRGSAARDRYVFRDGLGPDGDLPPSDWQSIFGGPAWERITEPDGTPGQWYLHLFAKEQPDLNWASREVRDDFLTTLRFWADRGVDGFRVDVAHALTKDLPETLPATAELPDSDVEHGAHPFWDRDEVHEVYAEWRGVFDEYDPPRTAVAEAWVHPSRRARYASPEGLGQAFNFDLLRADFDPGQFRASVTRNLAEAAATGASSTWVFSNHDVVRHPTRYGLSPAQEPSAGGRDGKQWLLDGAPADQLDRALGLRRARAATLLLLALPGSAYLYQGEELGLHEVAEIADEDRQDPSFFRNPGVDIGRDGCRVPLPWSAEGTAYGFSGTGAHLPQPEWFGAAAAARQEQDEDSTLNLYRRALAWRRRLQGAEELEWVEEERQVLHFVRPGDWHSVTNFGPGPVPLPAGRVVLASDRLDGDVLPAGTTAWILR</sequence>
<gene>
    <name evidence="5" type="ORF">GCM10011374_37150</name>
</gene>
<dbReference type="Gene3D" id="3.20.20.80">
    <property type="entry name" value="Glycosidases"/>
    <property type="match status" value="1"/>
</dbReference>
<dbReference type="AlphaFoldDB" id="A0A917H772"/>
<dbReference type="GO" id="GO:0009313">
    <property type="term" value="P:oligosaccharide catabolic process"/>
    <property type="evidence" value="ECO:0007669"/>
    <property type="project" value="TreeGrafter"/>
</dbReference>
<dbReference type="InterPro" id="IPR017853">
    <property type="entry name" value="GH"/>
</dbReference>
<name>A0A917H772_9MICC</name>
<dbReference type="Gene3D" id="3.90.400.10">
    <property type="entry name" value="Oligo-1,6-glucosidase, Domain 2"/>
    <property type="match status" value="1"/>
</dbReference>
<dbReference type="Pfam" id="PF00128">
    <property type="entry name" value="Alpha-amylase"/>
    <property type="match status" value="2"/>
</dbReference>
<evidence type="ECO:0000256" key="1">
    <source>
        <dbReference type="ARBA" id="ARBA00008061"/>
    </source>
</evidence>
<reference evidence="5" key="1">
    <citation type="journal article" date="2014" name="Int. J. Syst. Evol. Microbiol.">
        <title>Complete genome sequence of Corynebacterium casei LMG S-19264T (=DSM 44701T), isolated from a smear-ripened cheese.</title>
        <authorList>
            <consortium name="US DOE Joint Genome Institute (JGI-PGF)"/>
            <person name="Walter F."/>
            <person name="Albersmeier A."/>
            <person name="Kalinowski J."/>
            <person name="Ruckert C."/>
        </authorList>
    </citation>
    <scope>NUCLEOTIDE SEQUENCE</scope>
    <source>
        <strain evidence="5">CGMCC 1.12187</strain>
    </source>
</reference>
<evidence type="ECO:0000256" key="3">
    <source>
        <dbReference type="SAM" id="MobiDB-lite"/>
    </source>
</evidence>
<dbReference type="FunFam" id="3.90.400.10:FF:000001">
    <property type="entry name" value="Maltase A3, isoform A"/>
    <property type="match status" value="1"/>
</dbReference>
<accession>A0A917H772</accession>
<dbReference type="SMART" id="SM00642">
    <property type="entry name" value="Aamy"/>
    <property type="match status" value="1"/>
</dbReference>
<feature type="domain" description="Glycosyl hydrolase family 13 catalytic" evidence="4">
    <location>
        <begin position="2"/>
        <end position="383"/>
    </location>
</feature>
<comment type="caution">
    <text evidence="5">The sequence shown here is derived from an EMBL/GenBank/DDBJ whole genome shotgun (WGS) entry which is preliminary data.</text>
</comment>
<proteinExistence type="inferred from homology"/>
<dbReference type="PANTHER" id="PTHR10357:SF179">
    <property type="entry name" value="NEUTRAL AND BASIC AMINO ACID TRANSPORT PROTEIN RBAT"/>
    <property type="match status" value="1"/>
</dbReference>
<organism evidence="5 6">
    <name type="scientific">Kocuria dechangensis</name>
    <dbReference type="NCBI Taxonomy" id="1176249"/>
    <lineage>
        <taxon>Bacteria</taxon>
        <taxon>Bacillati</taxon>
        <taxon>Actinomycetota</taxon>
        <taxon>Actinomycetes</taxon>
        <taxon>Micrococcales</taxon>
        <taxon>Micrococcaceae</taxon>
        <taxon>Kocuria</taxon>
    </lineage>
</organism>
<reference evidence="5" key="2">
    <citation type="submission" date="2020-09" db="EMBL/GenBank/DDBJ databases">
        <authorList>
            <person name="Sun Q."/>
            <person name="Zhou Y."/>
        </authorList>
    </citation>
    <scope>NUCLEOTIDE SEQUENCE</scope>
    <source>
        <strain evidence="5">CGMCC 1.12187</strain>
    </source>
</reference>
<dbReference type="InterPro" id="IPR006047">
    <property type="entry name" value="GH13_cat_dom"/>
</dbReference>
<comment type="similarity">
    <text evidence="1">Belongs to the glycosyl hydrolase 13 family.</text>
</comment>
<keyword evidence="6" id="KW-1185">Reference proteome</keyword>
<dbReference type="InterPro" id="IPR045857">
    <property type="entry name" value="O16G_dom_2"/>
</dbReference>
<dbReference type="SUPFAM" id="SSF51445">
    <property type="entry name" value="(Trans)glycosidases"/>
    <property type="match status" value="1"/>
</dbReference>
<dbReference type="Proteomes" id="UP000638848">
    <property type="component" value="Unassembled WGS sequence"/>
</dbReference>